<sequence length="197" mass="23003">MRLASETNLNLKDADVAYYPRFFDMNEADYFFKTLLETIDWQQDYITIFGKTHPQPRLTAFFANNNKNYSYSNIKMKATPFTQELLQIKHSIEKELNISFTSCLANLYRNGNDSNGWHADNEKELGKNPVVASISFGAERIFHLKHRRDNTQKAKINLEHGSLLLMKGETQHHWLHQIPKTKKEVGKRINLTFRIIA</sequence>
<dbReference type="GO" id="GO:0051213">
    <property type="term" value="F:dioxygenase activity"/>
    <property type="evidence" value="ECO:0007669"/>
    <property type="project" value="UniProtKB-KW"/>
</dbReference>
<keyword evidence="3" id="KW-1185">Reference proteome</keyword>
<evidence type="ECO:0000313" key="2">
    <source>
        <dbReference type="EMBL" id="NJX14647.1"/>
    </source>
</evidence>
<dbReference type="Pfam" id="PF13532">
    <property type="entry name" value="2OG-FeII_Oxy_2"/>
    <property type="match status" value="1"/>
</dbReference>
<dbReference type="PANTHER" id="PTHR31212">
    <property type="entry name" value="ALPHA-KETOGLUTARATE-DEPENDENT DIOXYGENASE ALKB HOMOLOG 3"/>
    <property type="match status" value="1"/>
</dbReference>
<feature type="domain" description="Fe2OG dioxygenase" evidence="1">
    <location>
        <begin position="99"/>
        <end position="197"/>
    </location>
</feature>
<keyword evidence="2" id="KW-0436">Ligase</keyword>
<dbReference type="PROSITE" id="PS51471">
    <property type="entry name" value="FE2OG_OXY"/>
    <property type="match status" value="1"/>
</dbReference>
<dbReference type="RefSeq" id="WP_167916895.1">
    <property type="nucleotide sequence ID" value="NZ_JAAVJS010000004.1"/>
</dbReference>
<dbReference type="InterPro" id="IPR032854">
    <property type="entry name" value="ALKBH3"/>
</dbReference>
<name>A0ABX1DBL4_9FLAO</name>
<keyword evidence="2" id="KW-0560">Oxidoreductase</keyword>
<dbReference type="EMBL" id="JAAVJS010000004">
    <property type="protein sequence ID" value="NJX14647.1"/>
    <property type="molecule type" value="Genomic_DNA"/>
</dbReference>
<accession>A0ABX1DBL4</accession>
<organism evidence="2 3">
    <name type="scientific">Tamlana crocina</name>
    <dbReference type="NCBI Taxonomy" id="393006"/>
    <lineage>
        <taxon>Bacteria</taxon>
        <taxon>Pseudomonadati</taxon>
        <taxon>Bacteroidota</taxon>
        <taxon>Flavobacteriia</taxon>
        <taxon>Flavobacteriales</taxon>
        <taxon>Flavobacteriaceae</taxon>
        <taxon>Tamlana</taxon>
    </lineage>
</organism>
<gene>
    <name evidence="2" type="ORF">HC176_04000</name>
</gene>
<dbReference type="InterPro" id="IPR005123">
    <property type="entry name" value="Oxoglu/Fe-dep_dioxygenase_dom"/>
</dbReference>
<dbReference type="SUPFAM" id="SSF51197">
    <property type="entry name" value="Clavaminate synthase-like"/>
    <property type="match status" value="1"/>
</dbReference>
<protein>
    <submittedName>
        <fullName evidence="2">Alpha-ketoglutarate-dependent dioxygenase AlkB</fullName>
    </submittedName>
</protein>
<dbReference type="InterPro" id="IPR037151">
    <property type="entry name" value="AlkB-like_sf"/>
</dbReference>
<reference evidence="2 3" key="1">
    <citation type="submission" date="2020-03" db="EMBL/GenBank/DDBJ databases">
        <title>Tamlana sp. nov, isolated from XXX.</title>
        <authorList>
            <person name="Cao W.R."/>
        </authorList>
    </citation>
    <scope>NUCLEOTIDE SEQUENCE [LARGE SCALE GENOMIC DNA]</scope>
    <source>
        <strain evidence="2 3">HST1-43</strain>
    </source>
</reference>
<evidence type="ECO:0000313" key="3">
    <source>
        <dbReference type="Proteomes" id="UP000760545"/>
    </source>
</evidence>
<dbReference type="Gene3D" id="2.60.120.590">
    <property type="entry name" value="Alpha-ketoglutarate-dependent dioxygenase AlkB-like"/>
    <property type="match status" value="1"/>
</dbReference>
<dbReference type="InterPro" id="IPR027450">
    <property type="entry name" value="AlkB-like"/>
</dbReference>
<dbReference type="Proteomes" id="UP000760545">
    <property type="component" value="Unassembled WGS sequence"/>
</dbReference>
<proteinExistence type="predicted"/>
<comment type="caution">
    <text evidence="2">The sequence shown here is derived from an EMBL/GenBank/DDBJ whole genome shotgun (WGS) entry which is preliminary data.</text>
</comment>
<evidence type="ECO:0000259" key="1">
    <source>
        <dbReference type="PROSITE" id="PS51471"/>
    </source>
</evidence>
<keyword evidence="2" id="KW-0223">Dioxygenase</keyword>
<dbReference type="PANTHER" id="PTHR31212:SF4">
    <property type="entry name" value="ALPHA-KETOGLUTARATE-DEPENDENT DIOXYGENASE ALKB HOMOLOG 3"/>
    <property type="match status" value="1"/>
</dbReference>
<dbReference type="GO" id="GO:0016874">
    <property type="term" value="F:ligase activity"/>
    <property type="evidence" value="ECO:0007669"/>
    <property type="project" value="UniProtKB-KW"/>
</dbReference>